<feature type="domain" description="Inosine/uridine-preferring nucleoside hydrolase" evidence="3">
    <location>
        <begin position="6"/>
        <end position="294"/>
    </location>
</feature>
<dbReference type="PANTHER" id="PTHR12304">
    <property type="entry name" value="INOSINE-URIDINE PREFERRING NUCLEOSIDE HYDROLASE"/>
    <property type="match status" value="1"/>
</dbReference>
<reference evidence="4 5" key="1">
    <citation type="journal article" date="2015" name="J. Biotechnol.">
        <title>Complete genome sequence of a malodorant-producing acetogen, Clostridium scatologenes ATCC 25775(T).</title>
        <authorList>
            <person name="Zhu Z."/>
            <person name="Guo T."/>
            <person name="Zheng H."/>
            <person name="Song T."/>
            <person name="Ouyang P."/>
            <person name="Xie J."/>
        </authorList>
    </citation>
    <scope>NUCLEOTIDE SEQUENCE [LARGE SCALE GENOMIC DNA]</scope>
    <source>
        <strain evidence="4 5">ATCC 25775</strain>
    </source>
</reference>
<dbReference type="Pfam" id="PF01156">
    <property type="entry name" value="IU_nuc_hydro"/>
    <property type="match status" value="1"/>
</dbReference>
<dbReference type="KEGG" id="csq:CSCA_2289"/>
<sequence>MRKYPLIIDCDPGVDDIIAILVAHSKQEFDIKAICSVSGNVGIDLTTHNAQLMAGLLGLDCIVAKGAEKPIIKKAQSVTVVHGLDGFGNCANAFSDDKLSKLSDLSAIEVVREILMESSEPIYIAATGPLTNIALLLSTHPEVKSKIAAISIMGGGINIGNATPCSEFNYFTDPEAAYIVFNSGVKLMMCGLNVTLKATLTDIELNEMRKFHNTISDTIVKIISTYAANDAAIHDPCAILAITNPEMFEYKDQYVQIDIRDGITQGMSYVDEVHNLNKEPNCRVFYDIDREFFRKTIVQSVNI</sequence>
<dbReference type="AlphaFoldDB" id="A0A0E3K0X4"/>
<evidence type="ECO:0000259" key="3">
    <source>
        <dbReference type="Pfam" id="PF01156"/>
    </source>
</evidence>
<dbReference type="STRING" id="1548.CSCA_2289"/>
<evidence type="ECO:0000256" key="1">
    <source>
        <dbReference type="ARBA" id="ARBA00022801"/>
    </source>
</evidence>
<evidence type="ECO:0000313" key="4">
    <source>
        <dbReference type="EMBL" id="AKA69414.1"/>
    </source>
</evidence>
<proteinExistence type="predicted"/>
<dbReference type="Proteomes" id="UP000033115">
    <property type="component" value="Chromosome"/>
</dbReference>
<dbReference type="PANTHER" id="PTHR12304:SF15">
    <property type="entry name" value="NON-SPECIFIC RIBONUCLEOSIDE HYDROLASE RIHC"/>
    <property type="match status" value="1"/>
</dbReference>
<dbReference type="SUPFAM" id="SSF53590">
    <property type="entry name" value="Nucleoside hydrolase"/>
    <property type="match status" value="1"/>
</dbReference>
<evidence type="ECO:0000256" key="2">
    <source>
        <dbReference type="ARBA" id="ARBA00023295"/>
    </source>
</evidence>
<dbReference type="RefSeq" id="WP_029160185.1">
    <property type="nucleotide sequence ID" value="NZ_CP009933.1"/>
</dbReference>
<organism evidence="4 5">
    <name type="scientific">Clostridium scatologenes</name>
    <dbReference type="NCBI Taxonomy" id="1548"/>
    <lineage>
        <taxon>Bacteria</taxon>
        <taxon>Bacillati</taxon>
        <taxon>Bacillota</taxon>
        <taxon>Clostridia</taxon>
        <taxon>Eubacteriales</taxon>
        <taxon>Clostridiaceae</taxon>
        <taxon>Clostridium</taxon>
    </lineage>
</organism>
<keyword evidence="5" id="KW-1185">Reference proteome</keyword>
<keyword evidence="1 4" id="KW-0378">Hydrolase</keyword>
<dbReference type="InterPro" id="IPR001910">
    <property type="entry name" value="Inosine/uridine_hydrolase_dom"/>
</dbReference>
<dbReference type="Gene3D" id="3.90.245.10">
    <property type="entry name" value="Ribonucleoside hydrolase-like"/>
    <property type="match status" value="1"/>
</dbReference>
<dbReference type="GO" id="GO:0006152">
    <property type="term" value="P:purine nucleoside catabolic process"/>
    <property type="evidence" value="ECO:0007669"/>
    <property type="project" value="TreeGrafter"/>
</dbReference>
<dbReference type="GO" id="GO:0008477">
    <property type="term" value="F:purine nucleosidase activity"/>
    <property type="evidence" value="ECO:0007669"/>
    <property type="project" value="TreeGrafter"/>
</dbReference>
<accession>A0A0E3K0X4</accession>
<dbReference type="HOGENOM" id="CLU_036838_2_0_9"/>
<evidence type="ECO:0000313" key="5">
    <source>
        <dbReference type="Proteomes" id="UP000033115"/>
    </source>
</evidence>
<dbReference type="InterPro" id="IPR036452">
    <property type="entry name" value="Ribo_hydro-like"/>
</dbReference>
<dbReference type="EMBL" id="CP009933">
    <property type="protein sequence ID" value="AKA69414.1"/>
    <property type="molecule type" value="Genomic_DNA"/>
</dbReference>
<protein>
    <submittedName>
        <fullName evidence="4">Inosine/uridine-preferring nucleoside hydrolase</fullName>
    </submittedName>
</protein>
<gene>
    <name evidence="4" type="ORF">CSCA_2289</name>
</gene>
<keyword evidence="2" id="KW-0326">Glycosidase</keyword>
<dbReference type="GO" id="GO:0005829">
    <property type="term" value="C:cytosol"/>
    <property type="evidence" value="ECO:0007669"/>
    <property type="project" value="TreeGrafter"/>
</dbReference>
<name>A0A0E3K0X4_CLOSL</name>
<dbReference type="InterPro" id="IPR023186">
    <property type="entry name" value="IUNH"/>
</dbReference>